<dbReference type="Gene3D" id="3.40.50.2000">
    <property type="entry name" value="Glycogen Phosphorylase B"/>
    <property type="match status" value="2"/>
</dbReference>
<accession>A0A1C7D628</accession>
<evidence type="ECO:0000259" key="2">
    <source>
        <dbReference type="Pfam" id="PF13579"/>
    </source>
</evidence>
<dbReference type="KEGG" id="anh:A6F65_00592"/>
<sequence>MKLLALGINYAPELIGIGPYTSGLLEALAAGGDEVKIVTGKPYYPAWKLPEGYRQFDYETEDAGGVEILRAPLYVPRHPGGKRRIVHHMSFAASAVPPMLARAMRWRPDVVLCIAPSLFSIPVAALAARMAGAKLWVHVQDFEIDAAFALGLLSEYGQVAVKARNFESSLLQRADIVSTIGPKMVAKLRAKQVDPGKIRELRNWAEPGFGPQYADGDTMRAELGLQGKTVALYAGNIANKQGLELPIEAAQMLADRPDIAIVICGEGSQRERLQAMGEGLPNLHFHPPQPAQRMASLLAMADMHLLPQHPQAADLVLPSKLTNILLSERPVIASAAPGTGLHDEVQGCGILTPPGDAAAMAGAIAELADDPAKRARLGKAAGERAAERWQKKAIIEQWRSELHALAAG</sequence>
<dbReference type="PANTHER" id="PTHR45947">
    <property type="entry name" value="SULFOQUINOVOSYL TRANSFERASE SQD2"/>
    <property type="match status" value="1"/>
</dbReference>
<organism evidence="3 4">
    <name type="scientific">Paraurantiacibacter namhicola</name>
    <dbReference type="NCBI Taxonomy" id="645517"/>
    <lineage>
        <taxon>Bacteria</taxon>
        <taxon>Pseudomonadati</taxon>
        <taxon>Pseudomonadota</taxon>
        <taxon>Alphaproteobacteria</taxon>
        <taxon>Sphingomonadales</taxon>
        <taxon>Erythrobacteraceae</taxon>
        <taxon>Paraurantiacibacter</taxon>
    </lineage>
</organism>
<evidence type="ECO:0000259" key="1">
    <source>
        <dbReference type="Pfam" id="PF00534"/>
    </source>
</evidence>
<dbReference type="Proteomes" id="UP000092698">
    <property type="component" value="Chromosome"/>
</dbReference>
<dbReference type="Pfam" id="PF00534">
    <property type="entry name" value="Glycos_transf_1"/>
    <property type="match status" value="1"/>
</dbReference>
<evidence type="ECO:0000313" key="4">
    <source>
        <dbReference type="Proteomes" id="UP000092698"/>
    </source>
</evidence>
<dbReference type="SUPFAM" id="SSF53756">
    <property type="entry name" value="UDP-Glycosyltransferase/glycogen phosphorylase"/>
    <property type="match status" value="1"/>
</dbReference>
<dbReference type="PANTHER" id="PTHR45947:SF3">
    <property type="entry name" value="SULFOQUINOVOSYL TRANSFERASE SQD2"/>
    <property type="match status" value="1"/>
</dbReference>
<dbReference type="CDD" id="cd03794">
    <property type="entry name" value="GT4_WbuB-like"/>
    <property type="match status" value="1"/>
</dbReference>
<proteinExistence type="predicted"/>
<dbReference type="AlphaFoldDB" id="A0A1C7D628"/>
<dbReference type="RefSeq" id="WP_067785804.1">
    <property type="nucleotide sequence ID" value="NZ_CP016545.1"/>
</dbReference>
<keyword evidence="4" id="KW-1185">Reference proteome</keyword>
<feature type="domain" description="Glycosyltransferase subfamily 4-like N-terminal" evidence="2">
    <location>
        <begin position="16"/>
        <end position="204"/>
    </location>
</feature>
<evidence type="ECO:0000313" key="3">
    <source>
        <dbReference type="EMBL" id="ANU06914.1"/>
    </source>
</evidence>
<feature type="domain" description="Glycosyl transferase family 1" evidence="1">
    <location>
        <begin position="218"/>
        <end position="382"/>
    </location>
</feature>
<dbReference type="EC" id="2.4.1.301" evidence="3"/>
<dbReference type="EMBL" id="CP016545">
    <property type="protein sequence ID" value="ANU06914.1"/>
    <property type="molecule type" value="Genomic_DNA"/>
</dbReference>
<keyword evidence="3" id="KW-0808">Transferase</keyword>
<dbReference type="InterPro" id="IPR050194">
    <property type="entry name" value="Glycosyltransferase_grp1"/>
</dbReference>
<dbReference type="InterPro" id="IPR001296">
    <property type="entry name" value="Glyco_trans_1"/>
</dbReference>
<protein>
    <submittedName>
        <fullName evidence="3">Alpha-D-kanosaminyltransferase</fullName>
        <ecNumber evidence="3">2.4.1.301</ecNumber>
    </submittedName>
</protein>
<dbReference type="Pfam" id="PF13579">
    <property type="entry name" value="Glyco_trans_4_4"/>
    <property type="match status" value="1"/>
</dbReference>
<dbReference type="STRING" id="645517.A6F65_00592"/>
<dbReference type="OrthoDB" id="9787293at2"/>
<gene>
    <name evidence="3" type="primary">kanE</name>
    <name evidence="3" type="ORF">A6F65_00592</name>
</gene>
<dbReference type="NCBIfam" id="NF007640">
    <property type="entry name" value="PRK10307.1"/>
    <property type="match status" value="1"/>
</dbReference>
<dbReference type="GO" id="GO:0016758">
    <property type="term" value="F:hexosyltransferase activity"/>
    <property type="evidence" value="ECO:0007669"/>
    <property type="project" value="TreeGrafter"/>
</dbReference>
<dbReference type="InterPro" id="IPR028098">
    <property type="entry name" value="Glyco_trans_4-like_N"/>
</dbReference>
<name>A0A1C7D628_9SPHN</name>
<keyword evidence="3" id="KW-0328">Glycosyltransferase</keyword>
<reference evidence="3 4" key="1">
    <citation type="submission" date="2016-07" db="EMBL/GenBank/DDBJ databases">
        <title>Complete genome sequence of Altererythrobacter namhicola JCM 16345T, containing esterase-encoding genes.</title>
        <authorList>
            <person name="Cheng H."/>
            <person name="Wu Y.-H."/>
            <person name="Jian S.-L."/>
            <person name="Huo Y.-Y."/>
            <person name="Wang C.-S."/>
            <person name="Xu X.-W."/>
        </authorList>
    </citation>
    <scope>NUCLEOTIDE SEQUENCE [LARGE SCALE GENOMIC DNA]</scope>
    <source>
        <strain evidence="3 4">JCM 16345</strain>
    </source>
</reference>